<dbReference type="OrthoDB" id="954553at2"/>
<dbReference type="Gene3D" id="3.90.79.10">
    <property type="entry name" value="Nucleoside Triphosphate Pyrophosphohydrolase"/>
    <property type="match status" value="1"/>
</dbReference>
<proteinExistence type="predicted"/>
<dbReference type="InterPro" id="IPR051325">
    <property type="entry name" value="Nudix_hydrolase_domain"/>
</dbReference>
<protein>
    <submittedName>
        <fullName evidence="4">DNA mismatch repair protein MutT</fullName>
    </submittedName>
</protein>
<dbReference type="PANTHER" id="PTHR21340:SF7">
    <property type="entry name" value="NUDIX HYDROLASE DOMAIN-CONTAINING PROTEIN"/>
    <property type="match status" value="1"/>
</dbReference>
<feature type="domain" description="Nudix hydrolase" evidence="3">
    <location>
        <begin position="6"/>
        <end position="155"/>
    </location>
</feature>
<name>A0A1V2ID13_9ACTN</name>
<dbReference type="SUPFAM" id="SSF55811">
    <property type="entry name" value="Nudix"/>
    <property type="match status" value="1"/>
</dbReference>
<dbReference type="InterPro" id="IPR020084">
    <property type="entry name" value="NUDIX_hydrolase_CS"/>
</dbReference>
<reference evidence="5" key="1">
    <citation type="submission" date="2016-10" db="EMBL/GenBank/DDBJ databases">
        <title>Frankia sp. NRRL B-16386 Genome sequencing.</title>
        <authorList>
            <person name="Ghodhbane-Gtari F."/>
            <person name="Swanson E."/>
            <person name="Gueddou A."/>
            <person name="Hezbri K."/>
            <person name="Ktari K."/>
            <person name="Nouioui I."/>
            <person name="Morris K."/>
            <person name="Simpson S."/>
            <person name="Abebe-Akele F."/>
            <person name="Thomas K."/>
            <person name="Gtari M."/>
            <person name="Tisa L.S."/>
        </authorList>
    </citation>
    <scope>NUCLEOTIDE SEQUENCE [LARGE SCALE GENOMIC DNA]</scope>
    <source>
        <strain evidence="5">NRRL B-16386</strain>
    </source>
</reference>
<keyword evidence="1" id="KW-0378">Hydrolase</keyword>
<gene>
    <name evidence="4" type="ORF">BL253_11095</name>
</gene>
<accession>A0A1V2ID13</accession>
<dbReference type="EMBL" id="MOMC01000019">
    <property type="protein sequence ID" value="ONH31088.1"/>
    <property type="molecule type" value="Genomic_DNA"/>
</dbReference>
<dbReference type="GO" id="GO:0006754">
    <property type="term" value="P:ATP biosynthetic process"/>
    <property type="evidence" value="ECO:0007669"/>
    <property type="project" value="TreeGrafter"/>
</dbReference>
<organism evidence="4 5">
    <name type="scientific">Pseudofrankia asymbiotica</name>
    <dbReference type="NCBI Taxonomy" id="1834516"/>
    <lineage>
        <taxon>Bacteria</taxon>
        <taxon>Bacillati</taxon>
        <taxon>Actinomycetota</taxon>
        <taxon>Actinomycetes</taxon>
        <taxon>Frankiales</taxon>
        <taxon>Frankiaceae</taxon>
        <taxon>Pseudofrankia</taxon>
    </lineage>
</organism>
<comment type="caution">
    <text evidence="4">The sequence shown here is derived from an EMBL/GenBank/DDBJ whole genome shotgun (WGS) entry which is preliminary data.</text>
</comment>
<dbReference type="PANTHER" id="PTHR21340">
    <property type="entry name" value="DIADENOSINE 5,5-P1,P4-TETRAPHOSPHATE PYROPHOSPHOHYDROLASE MUTT"/>
    <property type="match status" value="1"/>
</dbReference>
<evidence type="ECO:0000256" key="2">
    <source>
        <dbReference type="SAM" id="MobiDB-lite"/>
    </source>
</evidence>
<evidence type="ECO:0000313" key="5">
    <source>
        <dbReference type="Proteomes" id="UP000188929"/>
    </source>
</evidence>
<dbReference type="GO" id="GO:0006167">
    <property type="term" value="P:AMP biosynthetic process"/>
    <property type="evidence" value="ECO:0007669"/>
    <property type="project" value="TreeGrafter"/>
</dbReference>
<sequence>MPAQKQRRRSAGLLLYRDVGGGLEVLIAHMGGPFWARKDEAAWSIPKGEYEPDEDPRAAAAREFAEELGSAPPDGPWIELGDVRQSGGKVVTAYALRGDFDPATAVSNTFELEWPRGSGRVQAFPEVDRVAWCDLPAARARLVRGLLPFLDRLLDQVAPQP</sequence>
<evidence type="ECO:0000313" key="4">
    <source>
        <dbReference type="EMBL" id="ONH31088.1"/>
    </source>
</evidence>
<dbReference type="GO" id="GO:0004081">
    <property type="term" value="F:bis(5'-nucleosyl)-tetraphosphatase (asymmetrical) activity"/>
    <property type="evidence" value="ECO:0007669"/>
    <property type="project" value="TreeGrafter"/>
</dbReference>
<dbReference type="PROSITE" id="PS51462">
    <property type="entry name" value="NUDIX"/>
    <property type="match status" value="1"/>
</dbReference>
<dbReference type="InterPro" id="IPR000086">
    <property type="entry name" value="NUDIX_hydrolase_dom"/>
</dbReference>
<feature type="region of interest" description="Disordered" evidence="2">
    <location>
        <begin position="48"/>
        <end position="78"/>
    </location>
</feature>
<dbReference type="STRING" id="1834516.BL253_11095"/>
<dbReference type="Proteomes" id="UP000188929">
    <property type="component" value="Unassembled WGS sequence"/>
</dbReference>
<dbReference type="InterPro" id="IPR015797">
    <property type="entry name" value="NUDIX_hydrolase-like_dom_sf"/>
</dbReference>
<dbReference type="PROSITE" id="PS00893">
    <property type="entry name" value="NUDIX_BOX"/>
    <property type="match status" value="1"/>
</dbReference>
<evidence type="ECO:0000256" key="1">
    <source>
        <dbReference type="ARBA" id="ARBA00022801"/>
    </source>
</evidence>
<keyword evidence="5" id="KW-1185">Reference proteome</keyword>
<dbReference type="Pfam" id="PF00293">
    <property type="entry name" value="NUDIX"/>
    <property type="match status" value="1"/>
</dbReference>
<evidence type="ECO:0000259" key="3">
    <source>
        <dbReference type="PROSITE" id="PS51462"/>
    </source>
</evidence>
<dbReference type="CDD" id="cd04662">
    <property type="entry name" value="NUDIX_Hydrolase"/>
    <property type="match status" value="1"/>
</dbReference>
<dbReference type="AlphaFoldDB" id="A0A1V2ID13"/>